<proteinExistence type="predicted"/>
<organism evidence="1">
    <name type="scientific">bioreactor metagenome</name>
    <dbReference type="NCBI Taxonomy" id="1076179"/>
    <lineage>
        <taxon>unclassified sequences</taxon>
        <taxon>metagenomes</taxon>
        <taxon>ecological metagenomes</taxon>
    </lineage>
</organism>
<evidence type="ECO:0008006" key="2">
    <source>
        <dbReference type="Google" id="ProtNLM"/>
    </source>
</evidence>
<sequence length="92" mass="10472">MSIELGNQLCVLKNVESPHTDDCVIVYIPNEKVVFLGDSIYEELVRDQWIGHSEKLSVLISELEELDFETAVEGHFAPKTKEDLILSLKEKL</sequence>
<comment type="caution">
    <text evidence="1">The sequence shown here is derived from an EMBL/GenBank/DDBJ whole genome shotgun (WGS) entry which is preliminary data.</text>
</comment>
<reference evidence="1" key="1">
    <citation type="submission" date="2019-08" db="EMBL/GenBank/DDBJ databases">
        <authorList>
            <person name="Kucharzyk K."/>
            <person name="Murdoch R.W."/>
            <person name="Higgins S."/>
            <person name="Loffler F."/>
        </authorList>
    </citation>
    <scope>NUCLEOTIDE SEQUENCE</scope>
</reference>
<protein>
    <recommendedName>
        <fullName evidence="2">Metallo-beta-lactamase domain-containing protein</fullName>
    </recommendedName>
</protein>
<dbReference type="AlphaFoldDB" id="A0A645GA27"/>
<name>A0A645GA27_9ZZZZ</name>
<dbReference type="InterPro" id="IPR036866">
    <property type="entry name" value="RibonucZ/Hydroxyglut_hydro"/>
</dbReference>
<dbReference type="SUPFAM" id="SSF56281">
    <property type="entry name" value="Metallo-hydrolase/oxidoreductase"/>
    <property type="match status" value="1"/>
</dbReference>
<dbReference type="EMBL" id="VSSQ01068784">
    <property type="protein sequence ID" value="MPN20924.1"/>
    <property type="molecule type" value="Genomic_DNA"/>
</dbReference>
<accession>A0A645GA27</accession>
<gene>
    <name evidence="1" type="ORF">SDC9_168303</name>
</gene>
<dbReference type="Gene3D" id="3.60.15.10">
    <property type="entry name" value="Ribonuclease Z/Hydroxyacylglutathione hydrolase-like"/>
    <property type="match status" value="1"/>
</dbReference>
<evidence type="ECO:0000313" key="1">
    <source>
        <dbReference type="EMBL" id="MPN20924.1"/>
    </source>
</evidence>